<evidence type="ECO:0000256" key="1">
    <source>
        <dbReference type="SAM" id="MobiDB-lite"/>
    </source>
</evidence>
<feature type="compositionally biased region" description="Polar residues" evidence="1">
    <location>
        <begin position="184"/>
        <end position="201"/>
    </location>
</feature>
<feature type="region of interest" description="Disordered" evidence="1">
    <location>
        <begin position="483"/>
        <end position="529"/>
    </location>
</feature>
<feature type="compositionally biased region" description="Acidic residues" evidence="1">
    <location>
        <begin position="12"/>
        <end position="25"/>
    </location>
</feature>
<feature type="region of interest" description="Disordered" evidence="1">
    <location>
        <begin position="237"/>
        <end position="324"/>
    </location>
</feature>
<dbReference type="VEuPathDB" id="FungiDB:TRICI_006380"/>
<protein>
    <submittedName>
        <fullName evidence="2">Uncharacterized protein</fullName>
    </submittedName>
</protein>
<feature type="region of interest" description="Disordered" evidence="1">
    <location>
        <begin position="545"/>
        <end position="569"/>
    </location>
</feature>
<feature type="compositionally biased region" description="Pro residues" evidence="1">
    <location>
        <begin position="140"/>
        <end position="152"/>
    </location>
</feature>
<dbReference type="AlphaFoldDB" id="A0A642UHS4"/>
<feature type="compositionally biased region" description="Low complexity" evidence="1">
    <location>
        <begin position="515"/>
        <end position="529"/>
    </location>
</feature>
<feature type="region of interest" description="Disordered" evidence="1">
    <location>
        <begin position="1"/>
        <end position="167"/>
    </location>
</feature>
<name>A0A642UHS4_9ASCO</name>
<feature type="compositionally biased region" description="Low complexity" evidence="1">
    <location>
        <begin position="246"/>
        <end position="257"/>
    </location>
</feature>
<feature type="region of interest" description="Disordered" evidence="1">
    <location>
        <begin position="183"/>
        <end position="221"/>
    </location>
</feature>
<sequence>MPPSMESLRDDLYEDTIIEEDEEPEAQPPASAKDGKSNNSEENLKKEQAEEDIARTPVPNDNDDDDTETLDERQQQVQDETITTHRGAHETTVSNDYREMQQLEHEEEEDTMTEADESPAVSPNLNNHLSFSPSHHQSTPPRPVEAPPPPPAGSEYPNMSRQSVLEAFENDLKDLLLLEGKSALNPSSTDPAASTQQTYESPKSAYHSNSNSTSNASHNGFRFSRSTISSYGGQDVTELDIEDPKSPASNNSSNLNKPLPPIDATFDDETDHPPPMPLNSATSNTNIQQQYQHNHSGSGGSSSNKLSRMSSDVESKIKRGRVSLRRKSAATLRLSTLNFHNSSPPKDSNPLPAHGVQMVSATATFDTFLNPDNYKNATPAVYPENHEEIPLWFLRQVLASKANSCGAYLSESLFVASGLWSMDTVKAKVLDPRIICLKELTKLAADYLHTSNCDLNVLTSTLDSLESAFNSAFITPLDGDVVEPMASPRRSSTTTISHNPNGLAPTFSHTTQAPSIAAQSNSTSSSRASGVFKRLRKKSMIGMHTENHNLSGSPPMSEPQTPTEPTEKTTLDSYLSALSSLAAALESVQQRHHDQNSQDQSDAKWLKTYRCFVAHVACRLILKDITVLQDIYKAEFRDYLGK</sequence>
<feature type="compositionally biased region" description="Basic and acidic residues" evidence="1">
    <location>
        <begin position="42"/>
        <end position="54"/>
    </location>
</feature>
<gene>
    <name evidence="2" type="ORF">TRICI_006380</name>
</gene>
<dbReference type="PANTHER" id="PTHR37327">
    <property type="entry name" value="CHROMOSOME 1, WHOLE GENOME SHOTGUN SEQUENCE"/>
    <property type="match status" value="1"/>
</dbReference>
<feature type="compositionally biased region" description="Low complexity" evidence="1">
    <location>
        <begin position="204"/>
        <end position="219"/>
    </location>
</feature>
<feature type="compositionally biased region" description="Polar residues" evidence="1">
    <location>
        <begin position="279"/>
        <end position="295"/>
    </location>
</feature>
<proteinExistence type="predicted"/>
<evidence type="ECO:0000313" key="3">
    <source>
        <dbReference type="Proteomes" id="UP000761534"/>
    </source>
</evidence>
<dbReference type="Proteomes" id="UP000761534">
    <property type="component" value="Unassembled WGS sequence"/>
</dbReference>
<feature type="compositionally biased region" description="Low complexity" evidence="1">
    <location>
        <begin position="301"/>
        <end position="310"/>
    </location>
</feature>
<dbReference type="EMBL" id="SWFS01000527">
    <property type="protein sequence ID" value="KAA8899211.1"/>
    <property type="molecule type" value="Genomic_DNA"/>
</dbReference>
<reference evidence="2" key="1">
    <citation type="journal article" date="2019" name="G3 (Bethesda)">
        <title>Genome Assemblies of Two Rare Opportunistic Yeast Pathogens: Diutina rugosa (syn. Candida rugosa) and Trichomonascus ciferrii (syn. Candida ciferrii).</title>
        <authorList>
            <person name="Mixao V."/>
            <person name="Saus E."/>
            <person name="Hansen A.P."/>
            <person name="Lass-Florl C."/>
            <person name="Gabaldon T."/>
        </authorList>
    </citation>
    <scope>NUCLEOTIDE SEQUENCE</scope>
    <source>
        <strain evidence="2">CBS 4856</strain>
    </source>
</reference>
<organism evidence="2 3">
    <name type="scientific">Trichomonascus ciferrii</name>
    <dbReference type="NCBI Taxonomy" id="44093"/>
    <lineage>
        <taxon>Eukaryota</taxon>
        <taxon>Fungi</taxon>
        <taxon>Dikarya</taxon>
        <taxon>Ascomycota</taxon>
        <taxon>Saccharomycotina</taxon>
        <taxon>Dipodascomycetes</taxon>
        <taxon>Dipodascales</taxon>
        <taxon>Trichomonascaceae</taxon>
        <taxon>Trichomonascus</taxon>
        <taxon>Trichomonascus ciferrii complex</taxon>
    </lineage>
</organism>
<accession>A0A642UHS4</accession>
<comment type="caution">
    <text evidence="2">The sequence shown here is derived from an EMBL/GenBank/DDBJ whole genome shotgun (WGS) entry which is preliminary data.</text>
</comment>
<feature type="compositionally biased region" description="Acidic residues" evidence="1">
    <location>
        <begin position="105"/>
        <end position="117"/>
    </location>
</feature>
<evidence type="ECO:0000313" key="2">
    <source>
        <dbReference type="EMBL" id="KAA8899211.1"/>
    </source>
</evidence>
<feature type="compositionally biased region" description="Polar residues" evidence="1">
    <location>
        <begin position="121"/>
        <end position="139"/>
    </location>
</feature>
<feature type="compositionally biased region" description="Low complexity" evidence="1">
    <location>
        <begin position="554"/>
        <end position="564"/>
    </location>
</feature>
<dbReference type="PANTHER" id="PTHR37327:SF1">
    <property type="entry name" value="MICROTUBULE INTERACTING AND TRANSPORT DOMAIN-CONTAINING PROTEIN"/>
    <property type="match status" value="1"/>
</dbReference>
<feature type="compositionally biased region" description="Polar residues" evidence="1">
    <location>
        <begin position="489"/>
        <end position="500"/>
    </location>
</feature>
<keyword evidence="3" id="KW-1185">Reference proteome</keyword>